<proteinExistence type="predicted"/>
<dbReference type="Proteomes" id="UP000799640">
    <property type="component" value="Unassembled WGS sequence"/>
</dbReference>
<keyword evidence="3" id="KW-1185">Reference proteome</keyword>
<sequence>MWSIHPVITAQPLPPQHHHGSKTEAKVNKNRQGSKWIYVPLATYMTQLQEKRNHDNGLSHYLHQCGHSAPLSQTRDTSLQLNHYLPAVIANDKQTRRKKQGVKWGLSSKLQLRKAQRNVHDQNLGKACEVRGYAIEQKRPFRRERDPAIRGEREPSSRSPPLEQRN</sequence>
<reference evidence="2" key="1">
    <citation type="journal article" date="2020" name="Stud. Mycol.">
        <title>101 Dothideomycetes genomes: a test case for predicting lifestyles and emergence of pathogens.</title>
        <authorList>
            <person name="Haridas S."/>
            <person name="Albert R."/>
            <person name="Binder M."/>
            <person name="Bloem J."/>
            <person name="Labutti K."/>
            <person name="Salamov A."/>
            <person name="Andreopoulos B."/>
            <person name="Baker S."/>
            <person name="Barry K."/>
            <person name="Bills G."/>
            <person name="Bluhm B."/>
            <person name="Cannon C."/>
            <person name="Castanera R."/>
            <person name="Culley D."/>
            <person name="Daum C."/>
            <person name="Ezra D."/>
            <person name="Gonzalez J."/>
            <person name="Henrissat B."/>
            <person name="Kuo A."/>
            <person name="Liang C."/>
            <person name="Lipzen A."/>
            <person name="Lutzoni F."/>
            <person name="Magnuson J."/>
            <person name="Mondo S."/>
            <person name="Nolan M."/>
            <person name="Ohm R."/>
            <person name="Pangilinan J."/>
            <person name="Park H.-J."/>
            <person name="Ramirez L."/>
            <person name="Alfaro M."/>
            <person name="Sun H."/>
            <person name="Tritt A."/>
            <person name="Yoshinaga Y."/>
            <person name="Zwiers L.-H."/>
            <person name="Turgeon B."/>
            <person name="Goodwin S."/>
            <person name="Spatafora J."/>
            <person name="Crous P."/>
            <person name="Grigoriev I."/>
        </authorList>
    </citation>
    <scope>NUCLEOTIDE SEQUENCE</scope>
    <source>
        <strain evidence="2">CBS 262.69</strain>
    </source>
</reference>
<accession>A0A6G1HN68</accession>
<name>A0A6G1HN68_9PEZI</name>
<evidence type="ECO:0000256" key="1">
    <source>
        <dbReference type="SAM" id="MobiDB-lite"/>
    </source>
</evidence>
<protein>
    <submittedName>
        <fullName evidence="2">Uncharacterized protein</fullName>
    </submittedName>
</protein>
<organism evidence="2 3">
    <name type="scientific">Trichodelitschia bisporula</name>
    <dbReference type="NCBI Taxonomy" id="703511"/>
    <lineage>
        <taxon>Eukaryota</taxon>
        <taxon>Fungi</taxon>
        <taxon>Dikarya</taxon>
        <taxon>Ascomycota</taxon>
        <taxon>Pezizomycotina</taxon>
        <taxon>Dothideomycetes</taxon>
        <taxon>Dothideomycetes incertae sedis</taxon>
        <taxon>Phaeotrichales</taxon>
        <taxon>Phaeotrichaceae</taxon>
        <taxon>Trichodelitschia</taxon>
    </lineage>
</organism>
<evidence type="ECO:0000313" key="3">
    <source>
        <dbReference type="Proteomes" id="UP000799640"/>
    </source>
</evidence>
<evidence type="ECO:0000313" key="2">
    <source>
        <dbReference type="EMBL" id="KAF2397354.1"/>
    </source>
</evidence>
<feature type="region of interest" description="Disordered" evidence="1">
    <location>
        <begin position="1"/>
        <end position="29"/>
    </location>
</feature>
<dbReference type="EMBL" id="ML996703">
    <property type="protein sequence ID" value="KAF2397354.1"/>
    <property type="molecule type" value="Genomic_DNA"/>
</dbReference>
<gene>
    <name evidence="2" type="ORF">EJ06DRAFT_145927</name>
</gene>
<feature type="region of interest" description="Disordered" evidence="1">
    <location>
        <begin position="135"/>
        <end position="166"/>
    </location>
</feature>
<dbReference type="AlphaFoldDB" id="A0A6G1HN68"/>
<feature type="compositionally biased region" description="Basic and acidic residues" evidence="1">
    <location>
        <begin position="136"/>
        <end position="156"/>
    </location>
</feature>